<dbReference type="NCBIfam" id="TIGR00860">
    <property type="entry name" value="LIC"/>
    <property type="match status" value="1"/>
</dbReference>
<dbReference type="GO" id="GO:0043005">
    <property type="term" value="C:neuron projection"/>
    <property type="evidence" value="ECO:0000318"/>
    <property type="project" value="GO_Central"/>
</dbReference>
<dbReference type="InterPro" id="IPR006201">
    <property type="entry name" value="Neur_channel"/>
</dbReference>
<dbReference type="FunFam" id="2.70.170.10:FF:000016">
    <property type="entry name" value="Nicotinic acetylcholine receptor subunit"/>
    <property type="match status" value="1"/>
</dbReference>
<dbReference type="EMBL" id="AMQM01002750">
    <property type="status" value="NOT_ANNOTATED_CDS"/>
    <property type="molecule type" value="Genomic_DNA"/>
</dbReference>
<name>T1FP22_HELRO</name>
<dbReference type="EnsemblMetazoa" id="HelroT186672">
    <property type="protein sequence ID" value="HelroP186672"/>
    <property type="gene ID" value="HelroG186672"/>
</dbReference>
<keyword evidence="20" id="KW-1185">Reference proteome</keyword>
<dbReference type="InterPro" id="IPR002394">
    <property type="entry name" value="Nicotinic_acetylcholine_rcpt"/>
</dbReference>
<dbReference type="OMA" id="FFSCCMI"/>
<dbReference type="Gene3D" id="1.20.58.390">
    <property type="entry name" value="Neurotransmitter-gated ion-channel transmembrane domain"/>
    <property type="match status" value="2"/>
</dbReference>
<keyword evidence="4 15" id="KW-0812">Transmembrane</keyword>
<dbReference type="AlphaFoldDB" id="T1FP22"/>
<feature type="domain" description="Neurotransmitter-gated ion-channel ligand-binding" evidence="16">
    <location>
        <begin position="6"/>
        <end position="217"/>
    </location>
</feature>
<evidence type="ECO:0000256" key="13">
    <source>
        <dbReference type="ARBA" id="ARBA00023303"/>
    </source>
</evidence>
<dbReference type="GO" id="GO:0045202">
    <property type="term" value="C:synapse"/>
    <property type="evidence" value="ECO:0000318"/>
    <property type="project" value="GO_Central"/>
</dbReference>
<evidence type="ECO:0000313" key="19">
    <source>
        <dbReference type="EnsemblMetazoa" id="HelroP186672"/>
    </source>
</evidence>
<reference evidence="20" key="1">
    <citation type="submission" date="2012-12" db="EMBL/GenBank/DDBJ databases">
        <authorList>
            <person name="Hellsten U."/>
            <person name="Grimwood J."/>
            <person name="Chapman J.A."/>
            <person name="Shapiro H."/>
            <person name="Aerts A."/>
            <person name="Otillar R.P."/>
            <person name="Terry A.Y."/>
            <person name="Boore J.L."/>
            <person name="Simakov O."/>
            <person name="Marletaz F."/>
            <person name="Cho S.-J."/>
            <person name="Edsinger-Gonzales E."/>
            <person name="Havlak P."/>
            <person name="Kuo D.-H."/>
            <person name="Larsson T."/>
            <person name="Lv J."/>
            <person name="Arendt D."/>
            <person name="Savage R."/>
            <person name="Osoegawa K."/>
            <person name="de Jong P."/>
            <person name="Lindberg D.R."/>
            <person name="Seaver E.C."/>
            <person name="Weisblat D.A."/>
            <person name="Putnam N.H."/>
            <person name="Grigoriev I.V."/>
            <person name="Rokhsar D.S."/>
        </authorList>
    </citation>
    <scope>NUCLEOTIDE SEQUENCE</scope>
</reference>
<evidence type="ECO:0000256" key="7">
    <source>
        <dbReference type="ARBA" id="ARBA00023065"/>
    </source>
</evidence>
<dbReference type="PANTHER" id="PTHR18945">
    <property type="entry name" value="NEUROTRANSMITTER GATED ION CHANNEL"/>
    <property type="match status" value="1"/>
</dbReference>
<comment type="subcellular location">
    <subcellularLocation>
        <location evidence="14">Synaptic cell membrane</location>
        <topology evidence="14">Multi-pass membrane protein</topology>
    </subcellularLocation>
</comment>
<dbReference type="GO" id="GO:0034220">
    <property type="term" value="P:monoatomic ion transmembrane transport"/>
    <property type="evidence" value="ECO:0000318"/>
    <property type="project" value="GO_Central"/>
</dbReference>
<protein>
    <submittedName>
        <fullName evidence="18 19">Uncharacterized protein</fullName>
    </submittedName>
</protein>
<dbReference type="SUPFAM" id="SSF90112">
    <property type="entry name" value="Neurotransmitter-gated ion-channel transmembrane pore"/>
    <property type="match status" value="1"/>
</dbReference>
<dbReference type="EMBL" id="KB095858">
    <property type="protein sequence ID" value="ESO10808.1"/>
    <property type="molecule type" value="Genomic_DNA"/>
</dbReference>
<evidence type="ECO:0000256" key="2">
    <source>
        <dbReference type="ARBA" id="ARBA00022448"/>
    </source>
</evidence>
<dbReference type="InterPro" id="IPR036734">
    <property type="entry name" value="Neur_chan_lig-bd_sf"/>
</dbReference>
<dbReference type="InterPro" id="IPR018000">
    <property type="entry name" value="Neurotransmitter_ion_chnl_CS"/>
</dbReference>
<feature type="transmembrane region" description="Helical" evidence="15">
    <location>
        <begin position="448"/>
        <end position="471"/>
    </location>
</feature>
<dbReference type="CDD" id="cd19051">
    <property type="entry name" value="LGIC_TM_cation"/>
    <property type="match status" value="1"/>
</dbReference>
<dbReference type="GO" id="GO:0005231">
    <property type="term" value="F:excitatory extracellular ligand-gated monoatomic ion channel activity"/>
    <property type="evidence" value="ECO:0000318"/>
    <property type="project" value="GO_Central"/>
</dbReference>
<feature type="transmembrane region" description="Helical" evidence="15">
    <location>
        <begin position="249"/>
        <end position="270"/>
    </location>
</feature>
<keyword evidence="8 15" id="KW-0472">Membrane</keyword>
<gene>
    <name evidence="19" type="primary">20210569</name>
    <name evidence="18" type="ORF">HELRODRAFT_186672</name>
</gene>
<feature type="transmembrane region" description="Helical" evidence="15">
    <location>
        <begin position="282"/>
        <end position="304"/>
    </location>
</feature>
<feature type="transmembrane region" description="Helical" evidence="15">
    <location>
        <begin position="218"/>
        <end position="242"/>
    </location>
</feature>
<dbReference type="GO" id="GO:0005886">
    <property type="term" value="C:plasma membrane"/>
    <property type="evidence" value="ECO:0000318"/>
    <property type="project" value="GO_Central"/>
</dbReference>
<dbReference type="Gene3D" id="2.70.170.10">
    <property type="entry name" value="Neurotransmitter-gated ion-channel ligand-binding domain"/>
    <property type="match status" value="1"/>
</dbReference>
<organism evidence="19 20">
    <name type="scientific">Helobdella robusta</name>
    <name type="common">Californian leech</name>
    <dbReference type="NCBI Taxonomy" id="6412"/>
    <lineage>
        <taxon>Eukaryota</taxon>
        <taxon>Metazoa</taxon>
        <taxon>Spiralia</taxon>
        <taxon>Lophotrochozoa</taxon>
        <taxon>Annelida</taxon>
        <taxon>Clitellata</taxon>
        <taxon>Hirudinea</taxon>
        <taxon>Rhynchobdellida</taxon>
        <taxon>Glossiphoniidae</taxon>
        <taxon>Helobdella</taxon>
    </lineage>
</organism>
<dbReference type="PRINTS" id="PR00254">
    <property type="entry name" value="NICOTINICR"/>
</dbReference>
<dbReference type="FunFam" id="1.20.58.390:FF:000043">
    <property type="entry name" value="AcetylCholine Receptor"/>
    <property type="match status" value="1"/>
</dbReference>
<dbReference type="GO" id="GO:0005892">
    <property type="term" value="C:acetylcholine-gated channel complex"/>
    <property type="evidence" value="ECO:0000318"/>
    <property type="project" value="GO_Central"/>
</dbReference>
<evidence type="ECO:0000256" key="11">
    <source>
        <dbReference type="ARBA" id="ARBA00023180"/>
    </source>
</evidence>
<dbReference type="InterPro" id="IPR038050">
    <property type="entry name" value="Neuro_actylchol_rec"/>
</dbReference>
<dbReference type="GO" id="GO:1904315">
    <property type="term" value="F:transmitter-gated monoatomic ion channel activity involved in regulation of postsynaptic membrane potential"/>
    <property type="evidence" value="ECO:0000318"/>
    <property type="project" value="GO_Central"/>
</dbReference>
<evidence type="ECO:0000256" key="14">
    <source>
        <dbReference type="ARBA" id="ARBA00034099"/>
    </source>
</evidence>
<dbReference type="GeneID" id="20210569"/>
<dbReference type="GO" id="GO:0004888">
    <property type="term" value="F:transmembrane signaling receptor activity"/>
    <property type="evidence" value="ECO:0007669"/>
    <property type="project" value="InterPro"/>
</dbReference>
<dbReference type="OrthoDB" id="5975154at2759"/>
<keyword evidence="3" id="KW-1003">Cell membrane</keyword>
<dbReference type="CDD" id="cd18997">
    <property type="entry name" value="LGIC_ECD_nAChR"/>
    <property type="match status" value="1"/>
</dbReference>
<dbReference type="GO" id="GO:0022848">
    <property type="term" value="F:acetylcholine-gated monoatomic cation-selective channel activity"/>
    <property type="evidence" value="ECO:0007669"/>
    <property type="project" value="InterPro"/>
</dbReference>
<evidence type="ECO:0000256" key="6">
    <source>
        <dbReference type="ARBA" id="ARBA00023018"/>
    </source>
</evidence>
<dbReference type="GO" id="GO:0045211">
    <property type="term" value="C:postsynaptic membrane"/>
    <property type="evidence" value="ECO:0007669"/>
    <property type="project" value="InterPro"/>
</dbReference>
<dbReference type="Pfam" id="PF02932">
    <property type="entry name" value="Neur_chan_memb"/>
    <property type="match status" value="1"/>
</dbReference>
<dbReference type="Proteomes" id="UP000015101">
    <property type="component" value="Unassembled WGS sequence"/>
</dbReference>
<dbReference type="RefSeq" id="XP_009011077.1">
    <property type="nucleotide sequence ID" value="XM_009012829.1"/>
</dbReference>
<dbReference type="GO" id="GO:0042391">
    <property type="term" value="P:regulation of membrane potential"/>
    <property type="evidence" value="ECO:0000318"/>
    <property type="project" value="GO_Central"/>
</dbReference>
<evidence type="ECO:0000256" key="9">
    <source>
        <dbReference type="ARBA" id="ARBA00023157"/>
    </source>
</evidence>
<keyword evidence="2 15" id="KW-0813">Transport</keyword>
<evidence type="ECO:0000259" key="17">
    <source>
        <dbReference type="Pfam" id="PF02932"/>
    </source>
</evidence>
<evidence type="ECO:0000256" key="10">
    <source>
        <dbReference type="ARBA" id="ARBA00023170"/>
    </source>
</evidence>
<dbReference type="GO" id="GO:0007268">
    <property type="term" value="P:chemical synaptic transmission"/>
    <property type="evidence" value="ECO:0000318"/>
    <property type="project" value="GO_Central"/>
</dbReference>
<dbReference type="Pfam" id="PF02931">
    <property type="entry name" value="Neur_chan_LBD"/>
    <property type="match status" value="1"/>
</dbReference>
<keyword evidence="12" id="KW-1071">Ligand-gated ion channel</keyword>
<dbReference type="InterPro" id="IPR006202">
    <property type="entry name" value="Neur_chan_lig-bd"/>
</dbReference>
<keyword evidence="5 15" id="KW-1133">Transmembrane helix</keyword>
<dbReference type="KEGG" id="hro:HELRODRAFT_186672"/>
<proteinExistence type="inferred from homology"/>
<keyword evidence="6" id="KW-0770">Synapse</keyword>
<keyword evidence="9" id="KW-1015">Disulfide bond</keyword>
<reference evidence="19" key="3">
    <citation type="submission" date="2015-06" db="UniProtKB">
        <authorList>
            <consortium name="EnsemblMetazoa"/>
        </authorList>
    </citation>
    <scope>IDENTIFICATION</scope>
</reference>
<evidence type="ECO:0000256" key="4">
    <source>
        <dbReference type="ARBA" id="ARBA00022692"/>
    </source>
</evidence>
<feature type="domain" description="Neurotransmitter-gated ion-channel transmembrane" evidence="17">
    <location>
        <begin position="224"/>
        <end position="464"/>
    </location>
</feature>
<reference evidence="18 20" key="2">
    <citation type="journal article" date="2013" name="Nature">
        <title>Insights into bilaterian evolution from three spiralian genomes.</title>
        <authorList>
            <person name="Simakov O."/>
            <person name="Marletaz F."/>
            <person name="Cho S.J."/>
            <person name="Edsinger-Gonzales E."/>
            <person name="Havlak P."/>
            <person name="Hellsten U."/>
            <person name="Kuo D.H."/>
            <person name="Larsson T."/>
            <person name="Lv J."/>
            <person name="Arendt D."/>
            <person name="Savage R."/>
            <person name="Osoegawa K."/>
            <person name="de Jong P."/>
            <person name="Grimwood J."/>
            <person name="Chapman J.A."/>
            <person name="Shapiro H."/>
            <person name="Aerts A."/>
            <person name="Otillar R.P."/>
            <person name="Terry A.Y."/>
            <person name="Boore J.L."/>
            <person name="Grigoriev I.V."/>
            <person name="Lindberg D.R."/>
            <person name="Seaver E.C."/>
            <person name="Weisblat D.A."/>
            <person name="Putnam N.H."/>
            <person name="Rokhsar D.S."/>
        </authorList>
    </citation>
    <scope>NUCLEOTIDE SEQUENCE</scope>
</reference>
<dbReference type="eggNOG" id="KOG3646">
    <property type="taxonomic scope" value="Eukaryota"/>
</dbReference>
<evidence type="ECO:0000313" key="18">
    <source>
        <dbReference type="EMBL" id="ESO10808.1"/>
    </source>
</evidence>
<sequence>MCGLHEDRLINHIFTKRGYNPMSRPVENENDTLEVSFKISLQQIIDVDEKNEMLHTNIWLTYDWRDWNLKWDPDDYGGLRETRLPSKQIWTPDILLYNSADQSIDSKLWTNVIVNSDGSCNWIPIGLYTSSCPINIRWFPFDDQKCIMKFGSWTYDGGKLNLTQGKVEEDVDISTYQLSGEWKLLKAKGIRNTQSYDCCPGSPYLDITFEFHMRRRTLYYGFNLIIPCALISLLSLLTFILPPDAGEKIGLGVTILLSLSVFQTIVANMVPPTSMAVPLAGVYFLVVMAMSTISVTSTVIVLIFHHSSPDMRQMPSWIRTGICEWLAWLIRMSRPGKELTFEKLRRKASVRELECRIPPSQSLLANVEDIDNTIQLNQRYFKYNVATGVTAGAAAVTSNAAGISTLRSEILMILNEIRFITRKIKEDTKMSEETSDWKFAAMVIDRTCFYLFTAFLALATLVLFFSAPNFFDSSPELMSPAKNNTT</sequence>
<dbReference type="PROSITE" id="PS00236">
    <property type="entry name" value="NEUROTR_ION_CHANNEL"/>
    <property type="match status" value="1"/>
</dbReference>
<dbReference type="HOGENOM" id="CLU_018074_0_3_1"/>
<evidence type="ECO:0000256" key="1">
    <source>
        <dbReference type="ARBA" id="ARBA00009237"/>
    </source>
</evidence>
<evidence type="ECO:0000256" key="15">
    <source>
        <dbReference type="RuleBase" id="RU000687"/>
    </source>
</evidence>
<evidence type="ECO:0000256" key="3">
    <source>
        <dbReference type="ARBA" id="ARBA00022475"/>
    </source>
</evidence>
<dbReference type="PRINTS" id="PR00252">
    <property type="entry name" value="NRIONCHANNEL"/>
</dbReference>
<evidence type="ECO:0000256" key="12">
    <source>
        <dbReference type="ARBA" id="ARBA00023286"/>
    </source>
</evidence>
<keyword evidence="7 15" id="KW-0406">Ion transport</keyword>
<evidence type="ECO:0000256" key="8">
    <source>
        <dbReference type="ARBA" id="ARBA00023136"/>
    </source>
</evidence>
<dbReference type="InParanoid" id="T1FP22"/>
<evidence type="ECO:0000259" key="16">
    <source>
        <dbReference type="Pfam" id="PF02931"/>
    </source>
</evidence>
<dbReference type="InterPro" id="IPR036719">
    <property type="entry name" value="Neuro-gated_channel_TM_sf"/>
</dbReference>
<keyword evidence="10" id="KW-0675">Receptor</keyword>
<dbReference type="CTD" id="20210569"/>
<accession>T1FP22</accession>
<keyword evidence="11" id="KW-0325">Glycoprotein</keyword>
<dbReference type="SUPFAM" id="SSF63712">
    <property type="entry name" value="Nicotinic receptor ligand binding domain-like"/>
    <property type="match status" value="1"/>
</dbReference>
<evidence type="ECO:0000313" key="20">
    <source>
        <dbReference type="Proteomes" id="UP000015101"/>
    </source>
</evidence>
<evidence type="ECO:0000256" key="5">
    <source>
        <dbReference type="ARBA" id="ARBA00022989"/>
    </source>
</evidence>
<dbReference type="InterPro" id="IPR006029">
    <property type="entry name" value="Neurotrans-gated_channel_TM"/>
</dbReference>
<comment type="similarity">
    <text evidence="1">Belongs to the ligand-gated ion channel (TC 1.A.9) family. Acetylcholine receptor (TC 1.A.9.1) subfamily.</text>
</comment>
<keyword evidence="13 15" id="KW-0407">Ion channel</keyword>